<dbReference type="CDD" id="cd02440">
    <property type="entry name" value="AdoMet_MTases"/>
    <property type="match status" value="1"/>
</dbReference>
<keyword evidence="6" id="KW-0489">Methyltransferase</keyword>
<evidence type="ECO:0000313" key="13">
    <source>
        <dbReference type="EMBL" id="MCA5893691.1"/>
    </source>
</evidence>
<evidence type="ECO:0000256" key="1">
    <source>
        <dbReference type="ARBA" id="ARBA00004496"/>
    </source>
</evidence>
<evidence type="ECO:0000256" key="9">
    <source>
        <dbReference type="ARBA" id="ARBA00030757"/>
    </source>
</evidence>
<evidence type="ECO:0000256" key="2">
    <source>
        <dbReference type="ARBA" id="ARBA00005369"/>
    </source>
</evidence>
<comment type="caution">
    <text evidence="13">The sequence shown here is derived from an EMBL/GenBank/DDBJ whole genome shotgun (WGS) entry which is preliminary data.</text>
</comment>
<evidence type="ECO:0000256" key="11">
    <source>
        <dbReference type="ARBA" id="ARBA00031350"/>
    </source>
</evidence>
<keyword evidence="5" id="KW-0963">Cytoplasm</keyword>
<dbReference type="EMBL" id="JAIXCQ010000006">
    <property type="protein sequence ID" value="MCA5893691.1"/>
    <property type="molecule type" value="Genomic_DNA"/>
</dbReference>
<gene>
    <name evidence="13" type="ORF">LEP48_10055</name>
</gene>
<keyword evidence="14" id="KW-1185">Reference proteome</keyword>
<dbReference type="InterPro" id="IPR000682">
    <property type="entry name" value="PCMT"/>
</dbReference>
<dbReference type="InterPro" id="IPR029063">
    <property type="entry name" value="SAM-dependent_MTases_sf"/>
</dbReference>
<comment type="subcellular location">
    <subcellularLocation>
        <location evidence="1">Cytoplasm</location>
    </subcellularLocation>
</comment>
<dbReference type="Pfam" id="PF01135">
    <property type="entry name" value="PCMT"/>
    <property type="match status" value="1"/>
</dbReference>
<comment type="similarity">
    <text evidence="2">Belongs to the methyltransferase superfamily. L-isoaspartyl/D-aspartyl protein methyltransferase family.</text>
</comment>
<evidence type="ECO:0000256" key="12">
    <source>
        <dbReference type="SAM" id="MobiDB-lite"/>
    </source>
</evidence>
<reference evidence="13 14" key="1">
    <citation type="submission" date="2021-09" db="EMBL/GenBank/DDBJ databases">
        <title>Isoptericola luteus sp. nov., a novel bacterium isolated from Harbin, the capital city of Heilongjiang province.</title>
        <authorList>
            <person name="Li J."/>
        </authorList>
    </citation>
    <scope>NUCLEOTIDE SEQUENCE [LARGE SCALE GENOMIC DNA]</scope>
    <source>
        <strain evidence="13 14">NEAU-Y5</strain>
    </source>
</reference>
<evidence type="ECO:0000256" key="4">
    <source>
        <dbReference type="ARBA" id="ARBA00013346"/>
    </source>
</evidence>
<evidence type="ECO:0000256" key="7">
    <source>
        <dbReference type="ARBA" id="ARBA00022679"/>
    </source>
</evidence>
<dbReference type="Gene3D" id="3.40.50.150">
    <property type="entry name" value="Vaccinia Virus protein VP39"/>
    <property type="match status" value="1"/>
</dbReference>
<name>A0ABS7ZHC7_9MICO</name>
<protein>
    <recommendedName>
        <fullName evidence="4">Protein-L-isoaspartate O-methyltransferase</fullName>
        <ecNumber evidence="3">2.1.1.77</ecNumber>
    </recommendedName>
    <alternativeName>
        <fullName evidence="11">L-isoaspartyl protein carboxyl methyltransferase</fullName>
    </alternativeName>
    <alternativeName>
        <fullName evidence="9">Protein L-isoaspartyl methyltransferase</fullName>
    </alternativeName>
    <alternativeName>
        <fullName evidence="10">Protein-beta-aspartate methyltransferase</fullName>
    </alternativeName>
</protein>
<evidence type="ECO:0000313" key="14">
    <source>
        <dbReference type="Proteomes" id="UP001319870"/>
    </source>
</evidence>
<dbReference type="PANTHER" id="PTHR11579:SF0">
    <property type="entry name" value="PROTEIN-L-ISOASPARTATE(D-ASPARTATE) O-METHYLTRANSFERASE"/>
    <property type="match status" value="1"/>
</dbReference>
<keyword evidence="7" id="KW-0808">Transferase</keyword>
<sequence>MRRPLPESPPDDVALAMRAVDRRGFLPRSLSGKAGDDRPLEIGHGQTSSQPSTVASMLRLLAVPAGARVLDVGAGSGWTTAILARLVGPDGEVLGVERHPDLAAWGAANVRRAGMPWARVVRAVPGVLGAPRDGGWDRVLVSAAAQHLPDALVEQVAPGGRLVVPVRHVMTLVERDTGGAVRRSEHGTYSFVPLVEDPPEG</sequence>
<evidence type="ECO:0000256" key="6">
    <source>
        <dbReference type="ARBA" id="ARBA00022603"/>
    </source>
</evidence>
<dbReference type="Proteomes" id="UP001319870">
    <property type="component" value="Unassembled WGS sequence"/>
</dbReference>
<dbReference type="SUPFAM" id="SSF53335">
    <property type="entry name" value="S-adenosyl-L-methionine-dependent methyltransferases"/>
    <property type="match status" value="1"/>
</dbReference>
<feature type="region of interest" description="Disordered" evidence="12">
    <location>
        <begin position="27"/>
        <end position="50"/>
    </location>
</feature>
<evidence type="ECO:0000256" key="8">
    <source>
        <dbReference type="ARBA" id="ARBA00022691"/>
    </source>
</evidence>
<organism evidence="13 14">
    <name type="scientific">Isoptericola luteus</name>
    <dbReference type="NCBI Taxonomy" id="2879484"/>
    <lineage>
        <taxon>Bacteria</taxon>
        <taxon>Bacillati</taxon>
        <taxon>Actinomycetota</taxon>
        <taxon>Actinomycetes</taxon>
        <taxon>Micrococcales</taxon>
        <taxon>Promicromonosporaceae</taxon>
        <taxon>Isoptericola</taxon>
    </lineage>
</organism>
<proteinExistence type="inferred from homology"/>
<keyword evidence="8" id="KW-0949">S-adenosyl-L-methionine</keyword>
<evidence type="ECO:0000256" key="3">
    <source>
        <dbReference type="ARBA" id="ARBA00011890"/>
    </source>
</evidence>
<evidence type="ECO:0000256" key="10">
    <source>
        <dbReference type="ARBA" id="ARBA00031323"/>
    </source>
</evidence>
<evidence type="ECO:0000256" key="5">
    <source>
        <dbReference type="ARBA" id="ARBA00022490"/>
    </source>
</evidence>
<dbReference type="PANTHER" id="PTHR11579">
    <property type="entry name" value="PROTEIN-L-ISOASPARTATE O-METHYLTRANSFERASE"/>
    <property type="match status" value="1"/>
</dbReference>
<accession>A0ABS7ZHC7</accession>
<dbReference type="RefSeq" id="WP_225565463.1">
    <property type="nucleotide sequence ID" value="NZ_JAIXCQ010000006.1"/>
</dbReference>
<dbReference type="EC" id="2.1.1.77" evidence="3"/>